<dbReference type="Gene3D" id="1.10.10.10">
    <property type="entry name" value="Winged helix-like DNA-binding domain superfamily/Winged helix DNA-binding domain"/>
    <property type="match status" value="1"/>
</dbReference>
<accession>A0A285LWQ8</accession>
<dbReference type="InterPro" id="IPR036388">
    <property type="entry name" value="WH-like_DNA-bd_sf"/>
</dbReference>
<proteinExistence type="predicted"/>
<dbReference type="EMBL" id="OBEG01000006">
    <property type="protein sequence ID" value="SNY88587.1"/>
    <property type="molecule type" value="Genomic_DNA"/>
</dbReference>
<gene>
    <name evidence="4" type="ORF">SAMN04244553_5566</name>
</gene>
<evidence type="ECO:0000259" key="3">
    <source>
        <dbReference type="PROSITE" id="PS50921"/>
    </source>
</evidence>
<organism evidence="4 5">
    <name type="scientific">Nocardia amikacinitolerans</name>
    <dbReference type="NCBI Taxonomy" id="756689"/>
    <lineage>
        <taxon>Bacteria</taxon>
        <taxon>Bacillati</taxon>
        <taxon>Actinomycetota</taxon>
        <taxon>Actinomycetes</taxon>
        <taxon>Mycobacteriales</taxon>
        <taxon>Nocardiaceae</taxon>
        <taxon>Nocardia</taxon>
    </lineage>
</organism>
<evidence type="ECO:0000313" key="5">
    <source>
        <dbReference type="Proteomes" id="UP000219565"/>
    </source>
</evidence>
<keyword evidence="5" id="KW-1185">Reference proteome</keyword>
<dbReference type="Proteomes" id="UP000219565">
    <property type="component" value="Unassembled WGS sequence"/>
</dbReference>
<dbReference type="Pfam" id="PF13185">
    <property type="entry name" value="GAF_2"/>
    <property type="match status" value="1"/>
</dbReference>
<dbReference type="Gene3D" id="3.30.450.40">
    <property type="match status" value="1"/>
</dbReference>
<dbReference type="OrthoDB" id="7466251at2"/>
<name>A0A285LWQ8_9NOCA</name>
<evidence type="ECO:0000313" key="4">
    <source>
        <dbReference type="EMBL" id="SNY88587.1"/>
    </source>
</evidence>
<sequence>MGVAEFELLTETFLSALRRGGGDISAACHAAVQVLPVQRAAITIDERDVGVQPWCSSDEVAARVETVQATVGEGPAVDAVATGVPVSVVDLAANCGHWPDFAAALAREPVSGAMTAMPLRLGAVRFGALDLYRTSPGHPNGSMMAAGLHVADIITAHLVSARPGSAEHAGEWLRGPLTSASIHQAAGMMIAQRGVGPADAYATMRSYAVRQGISLAEAAERVLRRRIRFDREAR</sequence>
<protein>
    <submittedName>
        <fullName evidence="4">GAF domain-containing protein</fullName>
    </submittedName>
</protein>
<dbReference type="SUPFAM" id="SSF55781">
    <property type="entry name" value="GAF domain-like"/>
    <property type="match status" value="1"/>
</dbReference>
<evidence type="ECO:0000256" key="1">
    <source>
        <dbReference type="ARBA" id="ARBA00023015"/>
    </source>
</evidence>
<dbReference type="PROSITE" id="PS50921">
    <property type="entry name" value="ANTAR"/>
    <property type="match status" value="1"/>
</dbReference>
<keyword evidence="2" id="KW-0804">Transcription</keyword>
<dbReference type="Pfam" id="PF03861">
    <property type="entry name" value="ANTAR"/>
    <property type="match status" value="1"/>
</dbReference>
<keyword evidence="1" id="KW-0805">Transcription regulation</keyword>
<reference evidence="5" key="1">
    <citation type="submission" date="2017-09" db="EMBL/GenBank/DDBJ databases">
        <authorList>
            <person name="Varghese N."/>
            <person name="Submissions S."/>
        </authorList>
    </citation>
    <scope>NUCLEOTIDE SEQUENCE [LARGE SCALE GENOMIC DNA]</scope>
    <source>
        <strain evidence="5">DSM 45537</strain>
    </source>
</reference>
<dbReference type="SMART" id="SM01012">
    <property type="entry name" value="ANTAR"/>
    <property type="match status" value="1"/>
</dbReference>
<dbReference type="STRING" id="1379680.GCA_001612615_01806"/>
<evidence type="ECO:0000256" key="2">
    <source>
        <dbReference type="ARBA" id="ARBA00023163"/>
    </source>
</evidence>
<dbReference type="InterPro" id="IPR029016">
    <property type="entry name" value="GAF-like_dom_sf"/>
</dbReference>
<dbReference type="AlphaFoldDB" id="A0A285LWQ8"/>
<dbReference type="GO" id="GO:0003723">
    <property type="term" value="F:RNA binding"/>
    <property type="evidence" value="ECO:0007669"/>
    <property type="project" value="InterPro"/>
</dbReference>
<dbReference type="InterPro" id="IPR003018">
    <property type="entry name" value="GAF"/>
</dbReference>
<feature type="domain" description="ANTAR" evidence="3">
    <location>
        <begin position="162"/>
        <end position="223"/>
    </location>
</feature>
<dbReference type="InterPro" id="IPR005561">
    <property type="entry name" value="ANTAR"/>
</dbReference>